<dbReference type="SUPFAM" id="SSF54631">
    <property type="entry name" value="CBS-domain pair"/>
    <property type="match status" value="1"/>
</dbReference>
<proteinExistence type="predicted"/>
<dbReference type="InterPro" id="IPR051257">
    <property type="entry name" value="Diverse_CBS-Domain"/>
</dbReference>
<sequence length="153" mass="16955">MIFVKDVMKRPITLNKDDDIEKAISTFRENKISGAPVVEGEKLVGILSESDIIKALTSHDDRFSLVLPSPFDLIELPLKTAIKIEEFKGDMENALRTEVFEAMSEKVVSVSSETPITNAAEVMVKNKIKRLPVVEGEKLVGIVTRGDLIEAMI</sequence>
<evidence type="ECO:0000256" key="1">
    <source>
        <dbReference type="ARBA" id="ARBA00022737"/>
    </source>
</evidence>
<dbReference type="Proteomes" id="UP000590564">
    <property type="component" value="Unassembled WGS sequence"/>
</dbReference>
<dbReference type="Proteomes" id="UP000239462">
    <property type="component" value="Chromosome"/>
</dbReference>
<dbReference type="Proteomes" id="UP000567099">
    <property type="component" value="Unassembled WGS sequence"/>
</dbReference>
<evidence type="ECO:0000313" key="8">
    <source>
        <dbReference type="Proteomes" id="UP000239462"/>
    </source>
</evidence>
<evidence type="ECO:0000313" key="5">
    <source>
        <dbReference type="EMBL" id="AVB76191.1"/>
    </source>
</evidence>
<dbReference type="PANTHER" id="PTHR43080">
    <property type="entry name" value="CBS DOMAIN-CONTAINING PROTEIN CBSX3, MITOCHONDRIAL"/>
    <property type="match status" value="1"/>
</dbReference>
<dbReference type="InterPro" id="IPR046342">
    <property type="entry name" value="CBS_dom_sf"/>
</dbReference>
<dbReference type="Gene3D" id="3.10.580.10">
    <property type="entry name" value="CBS-domain"/>
    <property type="match status" value="1"/>
</dbReference>
<dbReference type="InterPro" id="IPR000644">
    <property type="entry name" value="CBS_dom"/>
</dbReference>
<dbReference type="KEGG" id="mmad:MMJJ_07800"/>
<reference evidence="6 9" key="3">
    <citation type="submission" date="2020-07" db="EMBL/GenBank/DDBJ databases">
        <title>Genomic Encyclopedia of Type Strains, Phase IV (KMG-V): Genome sequencing to study the core and pangenomes of soil and plant-associated prokaryotes.</title>
        <authorList>
            <person name="Whitman W."/>
        </authorList>
    </citation>
    <scope>NUCLEOTIDE SEQUENCE [LARGE SCALE GENOMIC DNA]</scope>
    <source>
        <strain evidence="6 9">C13</strain>
        <strain evidence="7 10">D1</strain>
    </source>
</reference>
<keyword evidence="1" id="KW-0677">Repeat</keyword>
<evidence type="ECO:0000256" key="3">
    <source>
        <dbReference type="PROSITE-ProRule" id="PRU00703"/>
    </source>
</evidence>
<organism evidence="5 8">
    <name type="scientific">Methanococcus maripaludis</name>
    <name type="common">Methanococcus deltae</name>
    <dbReference type="NCBI Taxonomy" id="39152"/>
    <lineage>
        <taxon>Archaea</taxon>
        <taxon>Methanobacteriati</taxon>
        <taxon>Methanobacteriota</taxon>
        <taxon>Methanomada group</taxon>
        <taxon>Methanococci</taxon>
        <taxon>Methanococcales</taxon>
        <taxon>Methanococcaceae</taxon>
        <taxon>Methanococcus</taxon>
    </lineage>
</organism>
<dbReference type="Pfam" id="PF00571">
    <property type="entry name" value="CBS"/>
    <property type="match status" value="2"/>
</dbReference>
<evidence type="ECO:0000256" key="2">
    <source>
        <dbReference type="ARBA" id="ARBA00023122"/>
    </source>
</evidence>
<evidence type="ECO:0000313" key="7">
    <source>
        <dbReference type="EMBL" id="MBB6497463.1"/>
    </source>
</evidence>
<evidence type="ECO:0000313" key="9">
    <source>
        <dbReference type="Proteomes" id="UP000567099"/>
    </source>
</evidence>
<dbReference type="PROSITE" id="PS51371">
    <property type="entry name" value="CBS"/>
    <property type="match status" value="2"/>
</dbReference>
<dbReference type="EMBL" id="CP026606">
    <property type="protein sequence ID" value="AVB76191.1"/>
    <property type="molecule type" value="Genomic_DNA"/>
</dbReference>
<dbReference type="CDD" id="cd04586">
    <property type="entry name" value="CBS_pair_BON_assoc"/>
    <property type="match status" value="1"/>
</dbReference>
<reference evidence="5" key="2">
    <citation type="submission" date="2018-02" db="EMBL/GenBank/DDBJ databases">
        <title>Complete genome sequence of the Methanococcus maripaludis type strain JJ (DSM 2067), a model for selenoprotein synthesis in Archaea.</title>
        <authorList>
            <person name="Poehlein A."/>
            <person name="Heym D."/>
            <person name="Quitzke V."/>
            <person name="Fersch J."/>
            <person name="Daniel R."/>
            <person name="Rother M."/>
        </authorList>
    </citation>
    <scope>NUCLEOTIDE SEQUENCE [LARGE SCALE GENOMIC DNA]</scope>
    <source>
        <strain evidence="5">DSM 2067</strain>
    </source>
</reference>
<dbReference type="GeneID" id="36101870"/>
<feature type="domain" description="CBS" evidence="4">
    <location>
        <begin position="103"/>
        <end position="153"/>
    </location>
</feature>
<evidence type="ECO:0000259" key="4">
    <source>
        <dbReference type="PROSITE" id="PS51371"/>
    </source>
</evidence>
<dbReference type="EMBL" id="JACDUO010000002">
    <property type="protein sequence ID" value="MBA2864613.1"/>
    <property type="molecule type" value="Genomic_DNA"/>
</dbReference>
<dbReference type="RefSeq" id="WP_104837765.1">
    <property type="nucleotide sequence ID" value="NZ_CP026606.1"/>
</dbReference>
<name>A0A2L1C9Z6_METMI</name>
<reference evidence="8" key="1">
    <citation type="journal article" date="2018" name="Genome Announc.">
        <title>Complete Genome Sequence of the Methanococcus maripaludis Type Strain JJ (DSM 2067), a Model for Selenoprotein Synthesis in Archaea.</title>
        <authorList>
            <person name="Poehlein A."/>
            <person name="Heym D."/>
            <person name="Quitzke V."/>
            <person name="Fersch J."/>
            <person name="Daniel R."/>
            <person name="Rother M."/>
        </authorList>
    </citation>
    <scope>NUCLEOTIDE SEQUENCE [LARGE SCALE GENOMIC DNA]</scope>
    <source>
        <strain evidence="8">DSM 2067</strain>
    </source>
</reference>
<evidence type="ECO:0000313" key="10">
    <source>
        <dbReference type="Proteomes" id="UP000590564"/>
    </source>
</evidence>
<dbReference type="SMART" id="SM00116">
    <property type="entry name" value="CBS"/>
    <property type="match status" value="2"/>
</dbReference>
<protein>
    <submittedName>
        <fullName evidence="6">CBS domain-containing protein</fullName>
    </submittedName>
    <submittedName>
        <fullName evidence="5">Inosine 5'-monophosphate dehydrogenase</fullName>
    </submittedName>
</protein>
<dbReference type="PANTHER" id="PTHR43080:SF2">
    <property type="entry name" value="CBS DOMAIN-CONTAINING PROTEIN"/>
    <property type="match status" value="1"/>
</dbReference>
<gene>
    <name evidence="6" type="ORF">HNP94_001635</name>
    <name evidence="7" type="ORF">HNP96_001506</name>
    <name evidence="5" type="ORF">MMJJ_07800</name>
</gene>
<keyword evidence="2 3" id="KW-0129">CBS domain</keyword>
<dbReference type="EMBL" id="JACHED010000003">
    <property type="protein sequence ID" value="MBB6497463.1"/>
    <property type="molecule type" value="Genomic_DNA"/>
</dbReference>
<accession>A0A2L1C9Z6</accession>
<feature type="domain" description="CBS" evidence="4">
    <location>
        <begin position="7"/>
        <end position="62"/>
    </location>
</feature>
<evidence type="ECO:0000313" key="6">
    <source>
        <dbReference type="EMBL" id="MBA2864613.1"/>
    </source>
</evidence>
<dbReference type="AlphaFoldDB" id="A0A2L1C9Z6"/>